<evidence type="ECO:0000256" key="6">
    <source>
        <dbReference type="ARBA" id="ARBA00022801"/>
    </source>
</evidence>
<name>A0A0F9C280_9ZZZZ</name>
<feature type="non-terminal residue" evidence="13">
    <location>
        <position position="1"/>
    </location>
</feature>
<keyword evidence="9" id="KW-0961">Cell wall biogenesis/degradation</keyword>
<dbReference type="PANTHER" id="PTHR37425:SF1">
    <property type="entry name" value="OUTER MEMBRANE PROTEIN"/>
    <property type="match status" value="1"/>
</dbReference>
<organism evidence="13">
    <name type="scientific">marine sediment metagenome</name>
    <dbReference type="NCBI Taxonomy" id="412755"/>
    <lineage>
        <taxon>unclassified sequences</taxon>
        <taxon>metagenomes</taxon>
        <taxon>ecological metagenomes</taxon>
    </lineage>
</organism>
<evidence type="ECO:0000256" key="5">
    <source>
        <dbReference type="ARBA" id="ARBA00022729"/>
    </source>
</evidence>
<protein>
    <recommendedName>
        <fullName evidence="11">Murein endopeptidase K</fullName>
    </recommendedName>
</protein>
<keyword evidence="3" id="KW-0645">Protease</keyword>
<dbReference type="GO" id="GO:0008237">
    <property type="term" value="F:metallopeptidase activity"/>
    <property type="evidence" value="ECO:0007669"/>
    <property type="project" value="UniProtKB-KW"/>
</dbReference>
<comment type="similarity">
    <text evidence="10">Belongs to the peptidase M15 family.</text>
</comment>
<evidence type="ECO:0000256" key="8">
    <source>
        <dbReference type="ARBA" id="ARBA00023049"/>
    </source>
</evidence>
<evidence type="ECO:0000256" key="4">
    <source>
        <dbReference type="ARBA" id="ARBA00022723"/>
    </source>
</evidence>
<dbReference type="InterPro" id="IPR009045">
    <property type="entry name" value="Zn_M74/Hedgehog-like"/>
</dbReference>
<sequence length="231" mass="27214">KRVNTNGDFIEKPFGLLFFTIIFLYLLDIRQSILYEHIKKIFSTWTQTKIMQCNRRYFLKFGIFSVMASFQPALVLAHAKRSLPSRRSLSFYNTQTTERLFINYYSKGKYKLNALEEINYILRDHRTGETRSIDIRLLDLLCAISQKLNTRSPFHVISGYRSPATNAMLRKKSRRVAKNSLHVRGKAVDIRLPKFKTALLRRTSMDLKQGGVGYYRRSNFVHVDVGRIRYW</sequence>
<accession>A0A0F9C280</accession>
<keyword evidence="12" id="KW-0472">Membrane</keyword>
<dbReference type="SUPFAM" id="SSF55166">
    <property type="entry name" value="Hedgehog/DD-peptidase"/>
    <property type="match status" value="1"/>
</dbReference>
<dbReference type="AlphaFoldDB" id="A0A0F9C280"/>
<evidence type="ECO:0000256" key="3">
    <source>
        <dbReference type="ARBA" id="ARBA00022670"/>
    </source>
</evidence>
<dbReference type="GO" id="GO:0071555">
    <property type="term" value="P:cell wall organization"/>
    <property type="evidence" value="ECO:0007669"/>
    <property type="project" value="UniProtKB-KW"/>
</dbReference>
<comment type="pathway">
    <text evidence="2">Cell wall biogenesis; cell wall polysaccharide biosynthesis.</text>
</comment>
<dbReference type="CDD" id="cd14844">
    <property type="entry name" value="Zn-DD-carboxypeptidase_like"/>
    <property type="match status" value="1"/>
</dbReference>
<feature type="transmembrane region" description="Helical" evidence="12">
    <location>
        <begin position="14"/>
        <end position="36"/>
    </location>
</feature>
<keyword evidence="12" id="KW-1133">Transmembrane helix</keyword>
<keyword evidence="4" id="KW-0479">Metal-binding</keyword>
<gene>
    <name evidence="13" type="ORF">LCGC14_2376580</name>
</gene>
<keyword evidence="7" id="KW-0862">Zinc</keyword>
<keyword evidence="5" id="KW-0732">Signal</keyword>
<dbReference type="EMBL" id="LAZR01035149">
    <property type="protein sequence ID" value="KKL28295.1"/>
    <property type="molecule type" value="Genomic_DNA"/>
</dbReference>
<evidence type="ECO:0000256" key="2">
    <source>
        <dbReference type="ARBA" id="ARBA00004776"/>
    </source>
</evidence>
<keyword evidence="8" id="KW-0482">Metalloprotease</keyword>
<comment type="caution">
    <text evidence="13">The sequence shown here is derived from an EMBL/GenBank/DDBJ whole genome shotgun (WGS) entry which is preliminary data.</text>
</comment>
<evidence type="ECO:0000256" key="10">
    <source>
        <dbReference type="ARBA" id="ARBA00093448"/>
    </source>
</evidence>
<keyword evidence="12" id="KW-0812">Transmembrane</keyword>
<comment type="cofactor">
    <cofactor evidence="1">
        <name>Zn(2+)</name>
        <dbReference type="ChEBI" id="CHEBI:29105"/>
    </cofactor>
</comment>
<dbReference type="GO" id="GO:0046872">
    <property type="term" value="F:metal ion binding"/>
    <property type="evidence" value="ECO:0007669"/>
    <property type="project" value="UniProtKB-KW"/>
</dbReference>
<dbReference type="Pfam" id="PF05951">
    <property type="entry name" value="Peptidase_M15_2"/>
    <property type="match status" value="1"/>
</dbReference>
<evidence type="ECO:0000313" key="13">
    <source>
        <dbReference type="EMBL" id="KKL28295.1"/>
    </source>
</evidence>
<dbReference type="PANTHER" id="PTHR37425">
    <property type="match status" value="1"/>
</dbReference>
<dbReference type="InterPro" id="IPR010275">
    <property type="entry name" value="MepK"/>
</dbReference>
<feature type="transmembrane region" description="Helical" evidence="12">
    <location>
        <begin position="57"/>
        <end position="79"/>
    </location>
</feature>
<evidence type="ECO:0000256" key="9">
    <source>
        <dbReference type="ARBA" id="ARBA00023316"/>
    </source>
</evidence>
<evidence type="ECO:0000256" key="12">
    <source>
        <dbReference type="SAM" id="Phobius"/>
    </source>
</evidence>
<dbReference type="Gene3D" id="3.30.1380.10">
    <property type="match status" value="1"/>
</dbReference>
<evidence type="ECO:0000256" key="11">
    <source>
        <dbReference type="ARBA" id="ARBA00093666"/>
    </source>
</evidence>
<evidence type="ECO:0000256" key="7">
    <source>
        <dbReference type="ARBA" id="ARBA00022833"/>
    </source>
</evidence>
<reference evidence="13" key="1">
    <citation type="journal article" date="2015" name="Nature">
        <title>Complex archaea that bridge the gap between prokaryotes and eukaryotes.</title>
        <authorList>
            <person name="Spang A."/>
            <person name="Saw J.H."/>
            <person name="Jorgensen S.L."/>
            <person name="Zaremba-Niedzwiedzka K."/>
            <person name="Martijn J."/>
            <person name="Lind A.E."/>
            <person name="van Eijk R."/>
            <person name="Schleper C."/>
            <person name="Guy L."/>
            <person name="Ettema T.J."/>
        </authorList>
    </citation>
    <scope>NUCLEOTIDE SEQUENCE</scope>
</reference>
<keyword evidence="6" id="KW-0378">Hydrolase</keyword>
<evidence type="ECO:0000256" key="1">
    <source>
        <dbReference type="ARBA" id="ARBA00001947"/>
    </source>
</evidence>
<dbReference type="GO" id="GO:0006508">
    <property type="term" value="P:proteolysis"/>
    <property type="evidence" value="ECO:0007669"/>
    <property type="project" value="UniProtKB-KW"/>
</dbReference>
<proteinExistence type="inferred from homology"/>